<evidence type="ECO:0000313" key="1">
    <source>
        <dbReference type="EMBL" id="EHO65992.1"/>
    </source>
</evidence>
<protein>
    <recommendedName>
        <fullName evidence="3">HmuY protein</fullName>
    </recommendedName>
</protein>
<dbReference type="CDD" id="cd12105">
    <property type="entry name" value="HmuY"/>
    <property type="match status" value="1"/>
</dbReference>
<dbReference type="HOGENOM" id="CLU_093834_0_0_10"/>
<dbReference type="RefSeq" id="WP_006953692.1">
    <property type="nucleotide sequence ID" value="NZ_JH594523.1"/>
</dbReference>
<dbReference type="AlphaFoldDB" id="H1Q514"/>
<dbReference type="STRING" id="883158.HMPREF9140_02002"/>
<gene>
    <name evidence="1" type="ORF">HMPREF9140_02002</name>
</gene>
<dbReference type="InterPro" id="IPR025921">
    <property type="entry name" value="HmuY"/>
</dbReference>
<comment type="caution">
    <text evidence="1">The sequence shown here is derived from an EMBL/GenBank/DDBJ whole genome shotgun (WGS) entry which is preliminary data.</text>
</comment>
<organism evidence="1 2">
    <name type="scientific">Prevotella micans F0438</name>
    <dbReference type="NCBI Taxonomy" id="883158"/>
    <lineage>
        <taxon>Bacteria</taxon>
        <taxon>Pseudomonadati</taxon>
        <taxon>Bacteroidota</taxon>
        <taxon>Bacteroidia</taxon>
        <taxon>Bacteroidales</taxon>
        <taxon>Prevotellaceae</taxon>
        <taxon>Prevotella</taxon>
    </lineage>
</organism>
<proteinExistence type="predicted"/>
<sequence length="263" mass="29581">MRFVFNTLNILAGCVVFVTITACNGILEGIYDKPTAELLTKKGQLRIDASSWTDWYYVDFDSLALIAQSGDSLALAKAQTQFVPYPIPLDSTDVQTVTQTGIYTYWFDVFGQGISKNEKRGFYQTSSQPEPKKWSIAIHRDNVRTNGAAVLETNYTSMDELPKTSSAFMGASFQKDEFTENQVWADQSKMFSMLIGCQGISINRTLSSWLTLEIPPMPPSFKHNNHIFIIRFSDGKCAAVQLENYIGLTGTKCQLTVNYKYPY</sequence>
<dbReference type="eggNOG" id="ENOG5032TFJ">
    <property type="taxonomic scope" value="Bacteria"/>
</dbReference>
<keyword evidence="2" id="KW-1185">Reference proteome</keyword>
<dbReference type="PROSITE" id="PS51257">
    <property type="entry name" value="PROKAR_LIPOPROTEIN"/>
    <property type="match status" value="1"/>
</dbReference>
<evidence type="ECO:0000313" key="2">
    <source>
        <dbReference type="Proteomes" id="UP000016023"/>
    </source>
</evidence>
<evidence type="ECO:0008006" key="3">
    <source>
        <dbReference type="Google" id="ProtNLM"/>
    </source>
</evidence>
<name>H1Q514_9BACT</name>
<dbReference type="Proteomes" id="UP000016023">
    <property type="component" value="Unassembled WGS sequence"/>
</dbReference>
<reference evidence="1 2" key="1">
    <citation type="submission" date="2011-12" db="EMBL/GenBank/DDBJ databases">
        <title>The Genome Sequence of Prevotella micans F0438.</title>
        <authorList>
            <consortium name="The Broad Institute Genome Sequencing Platform"/>
            <person name="Earl A."/>
            <person name="Ward D."/>
            <person name="Feldgarden M."/>
            <person name="Gevers D."/>
            <person name="Izard J."/>
            <person name="Baranova O.V."/>
            <person name="Blanton J.M."/>
            <person name="Wade W.G."/>
            <person name="Dewhirst F.E."/>
            <person name="Young S.K."/>
            <person name="Zeng Q."/>
            <person name="Gargeya S."/>
            <person name="Fitzgerald M."/>
            <person name="Haas B."/>
            <person name="Abouelleil A."/>
            <person name="Alvarado L."/>
            <person name="Arachchi H.M."/>
            <person name="Berlin A."/>
            <person name="Chapman S.B."/>
            <person name="Gearin G."/>
            <person name="Goldberg J."/>
            <person name="Griggs A."/>
            <person name="Gujja S."/>
            <person name="Hansen M."/>
            <person name="Heiman D."/>
            <person name="Howarth C."/>
            <person name="Larimer J."/>
            <person name="Lui A."/>
            <person name="MacDonald P.J.P."/>
            <person name="McCowen C."/>
            <person name="Montmayeur A."/>
            <person name="Murphy C."/>
            <person name="Neiman D."/>
            <person name="Pearson M."/>
            <person name="Priest M."/>
            <person name="Roberts A."/>
            <person name="Saif S."/>
            <person name="Shea T."/>
            <person name="Sisk P."/>
            <person name="Stolte C."/>
            <person name="Sykes S."/>
            <person name="Wortman J."/>
            <person name="Nusbaum C."/>
            <person name="Birren B."/>
        </authorList>
    </citation>
    <scope>NUCLEOTIDE SEQUENCE [LARGE SCALE GENOMIC DNA]</scope>
    <source>
        <strain evidence="1 2">F0438</strain>
    </source>
</reference>
<dbReference type="PATRIC" id="fig|883158.3.peg.2005"/>
<dbReference type="Pfam" id="PF14064">
    <property type="entry name" value="HmuY"/>
    <property type="match status" value="1"/>
</dbReference>
<accession>H1Q514</accession>
<dbReference type="EMBL" id="AGWK01000059">
    <property type="protein sequence ID" value="EHO65992.1"/>
    <property type="molecule type" value="Genomic_DNA"/>
</dbReference>